<gene>
    <name evidence="8" type="ORF">AGOS_AGL130C</name>
</gene>
<feature type="domain" description="Exocyst complex component Sec10 N-terminal" evidence="7">
    <location>
        <begin position="61"/>
        <end position="176"/>
    </location>
</feature>
<dbReference type="PANTHER" id="PTHR12100:SF0">
    <property type="entry name" value="EXOCYST COMPLEX COMPONENT 5"/>
    <property type="match status" value="1"/>
</dbReference>
<feature type="region of interest" description="Disordered" evidence="5">
    <location>
        <begin position="39"/>
        <end position="58"/>
    </location>
</feature>
<dbReference type="HOGENOM" id="CLU_008002_1_0_1"/>
<dbReference type="FunCoup" id="Q750R9">
    <property type="interactions" value="839"/>
</dbReference>
<sequence>MNTIYELDDQWKKVLTLDNFLGGLTVNEFVQQLSKEHAPSSLSSSANGNSNRDSTFDQLDPKPYIRTFESVLRELKKLKVECESNKVHLNQEVTESELAHARNVLQLNERFKAIVSNYDALDEKLSSVTQVVAPLGEKLEKSMRAKNSYVKSAELISFYKDFHLEGTSANLESLRTSSDWREKAQAAILVKQLLVLTRKIDTKSLPKTIETTSALEEYASAMETELLDSFNLAYRNNDFDKLNEIALILKHYNGGVNVIQSFINQHEYFADAELIKQNEADVAVFSNSALTEKLTNAEEHDMFYPKTLVESLSSMEEIVKAEAEIVRRVFEERAPVVMKLFLKQLMAKRVEPKATLFLNTSMTISNLAYLRTLHSVYSLINQFIKDLSEFFIEMNWDTNNSLASALDQCFTEIFSKIVFDRVKYFDVEKKCLESILIHMTSDFNTYHEREIRARHLTAKLSASGDVKAELTTYSIQGSNSKLSKVNSFIRSHLERDKKNAARSPPLRQPTDNSPPPDYTDLTHDEDPLFTLSCLDTMLKCAVESLARMMELIPTNSSDFCVELVEVMLLGLISSYVESALEAAYSQLISSDPAQTTNLNLSYMKYVSKTTEMLSLISASIKAIILPLLNNSPQAKKDIIKLANAYLKRAELAINIILEDTVQMVDQRFTIVLLKQNKKDFVPRSQELLDQDTVTGSELVTMLYSIHSQASRHLNNANLKSFLTEVGNTLYERLLQHYKKFYVSSIGGVIVTKDIIGYQNAIEEWGIEELDEKFALLRELANLFTVQPELLESLTKEGRLVNIGRNIISEYISRREDFNNDSFRTKFRMNLM</sequence>
<feature type="domain" description="Exocyst complex component Sec10-like alpha-helical bundle" evidence="6">
    <location>
        <begin position="185"/>
        <end position="821"/>
    </location>
</feature>
<organism evidence="8 9">
    <name type="scientific">Eremothecium gossypii (strain ATCC 10895 / CBS 109.51 / FGSC 9923 / NRRL Y-1056)</name>
    <name type="common">Yeast</name>
    <name type="synonym">Ashbya gossypii</name>
    <dbReference type="NCBI Taxonomy" id="284811"/>
    <lineage>
        <taxon>Eukaryota</taxon>
        <taxon>Fungi</taxon>
        <taxon>Dikarya</taxon>
        <taxon>Ascomycota</taxon>
        <taxon>Saccharomycotina</taxon>
        <taxon>Saccharomycetes</taxon>
        <taxon>Saccharomycetales</taxon>
        <taxon>Saccharomycetaceae</taxon>
        <taxon>Eremothecium</taxon>
    </lineage>
</organism>
<dbReference type="InterPro" id="IPR048627">
    <property type="entry name" value="Sec10_HB"/>
</dbReference>
<evidence type="ECO:0000256" key="2">
    <source>
        <dbReference type="ARBA" id="ARBA00022448"/>
    </source>
</evidence>
<dbReference type="Proteomes" id="UP000000591">
    <property type="component" value="Chromosome VII"/>
</dbReference>
<evidence type="ECO:0000313" key="9">
    <source>
        <dbReference type="Proteomes" id="UP000000591"/>
    </source>
</evidence>
<keyword evidence="2" id="KW-0813">Transport</keyword>
<dbReference type="STRING" id="284811.Q750R9"/>
<evidence type="ECO:0000256" key="5">
    <source>
        <dbReference type="SAM" id="MobiDB-lite"/>
    </source>
</evidence>
<dbReference type="Pfam" id="PF20667">
    <property type="entry name" value="Sec10_N"/>
    <property type="match status" value="1"/>
</dbReference>
<accession>Q750R9</accession>
<name>Q750R9_EREGS</name>
<dbReference type="PANTHER" id="PTHR12100">
    <property type="entry name" value="SEC10"/>
    <property type="match status" value="1"/>
</dbReference>
<comment type="similarity">
    <text evidence="1">Belongs to the SEC10 family.</text>
</comment>
<dbReference type="GeneID" id="4622836"/>
<feature type="compositionally biased region" description="Low complexity" evidence="5">
    <location>
        <begin position="40"/>
        <end position="51"/>
    </location>
</feature>
<evidence type="ECO:0000256" key="3">
    <source>
        <dbReference type="ARBA" id="ARBA00022483"/>
    </source>
</evidence>
<keyword evidence="3" id="KW-0268">Exocytosis</keyword>
<proteinExistence type="inferred from homology"/>
<reference evidence="9" key="2">
    <citation type="journal article" date="2013" name="G3 (Bethesda)">
        <title>Genomes of Ashbya fungi isolated from insects reveal four mating-type loci, numerous translocations, lack of transposons, and distinct gene duplications.</title>
        <authorList>
            <person name="Dietrich F.S."/>
            <person name="Voegeli S."/>
            <person name="Kuo S."/>
            <person name="Philippsen P."/>
        </authorList>
    </citation>
    <scope>GENOME REANNOTATION</scope>
    <source>
        <strain evidence="9">ATCC 10895 / CBS 109.51 / FGSC 9923 / NRRL Y-1056</strain>
    </source>
</reference>
<dbReference type="GO" id="GO:0000145">
    <property type="term" value="C:exocyst"/>
    <property type="evidence" value="ECO:0000318"/>
    <property type="project" value="GO_Central"/>
</dbReference>
<dbReference type="OrthoDB" id="125856at2759"/>
<feature type="region of interest" description="Disordered" evidence="5">
    <location>
        <begin position="495"/>
        <end position="521"/>
    </location>
</feature>
<evidence type="ECO:0000256" key="1">
    <source>
        <dbReference type="ARBA" id="ARBA00006572"/>
    </source>
</evidence>
<dbReference type="OMA" id="PLCKHHY"/>
<dbReference type="InParanoid" id="Q750R9"/>
<evidence type="ECO:0000259" key="7">
    <source>
        <dbReference type="Pfam" id="PF20667"/>
    </source>
</evidence>
<dbReference type="GO" id="GO:0006893">
    <property type="term" value="P:Golgi to plasma membrane transport"/>
    <property type="evidence" value="ECO:0000318"/>
    <property type="project" value="GO_Central"/>
</dbReference>
<dbReference type="eggNOG" id="KOG3745">
    <property type="taxonomic scope" value="Eukaryota"/>
</dbReference>
<dbReference type="AlphaFoldDB" id="Q750R9"/>
<protein>
    <submittedName>
        <fullName evidence="8">AGL130Cp</fullName>
    </submittedName>
</protein>
<evidence type="ECO:0000256" key="4">
    <source>
        <dbReference type="ARBA" id="ARBA00023054"/>
    </source>
</evidence>
<keyword evidence="4" id="KW-0175">Coiled coil</keyword>
<dbReference type="InterPro" id="IPR048625">
    <property type="entry name" value="Sec10_N"/>
</dbReference>
<keyword evidence="9" id="KW-1185">Reference proteome</keyword>
<dbReference type="RefSeq" id="NP_986537.2">
    <property type="nucleotide sequence ID" value="NM_211599.2"/>
</dbReference>
<evidence type="ECO:0000313" key="8">
    <source>
        <dbReference type="EMBL" id="AAS54361.2"/>
    </source>
</evidence>
<dbReference type="InterPro" id="IPR009976">
    <property type="entry name" value="Sec10-like"/>
</dbReference>
<dbReference type="KEGG" id="ago:AGOS_AGL130C"/>
<dbReference type="GO" id="GO:0006887">
    <property type="term" value="P:exocytosis"/>
    <property type="evidence" value="ECO:0000318"/>
    <property type="project" value="GO_Central"/>
</dbReference>
<dbReference type="EMBL" id="AE016820">
    <property type="protein sequence ID" value="AAS54361.2"/>
    <property type="molecule type" value="Genomic_DNA"/>
</dbReference>
<reference evidence="8 9" key="1">
    <citation type="journal article" date="2004" name="Science">
        <title>The Ashbya gossypii genome as a tool for mapping the ancient Saccharomyces cerevisiae genome.</title>
        <authorList>
            <person name="Dietrich F.S."/>
            <person name="Voegeli S."/>
            <person name="Brachat S."/>
            <person name="Lerch A."/>
            <person name="Gates K."/>
            <person name="Steiner S."/>
            <person name="Mohr C."/>
            <person name="Pohlmann R."/>
            <person name="Luedi P."/>
            <person name="Choi S."/>
            <person name="Wing R.A."/>
            <person name="Flavier A."/>
            <person name="Gaffney T.D."/>
            <person name="Philippsen P."/>
        </authorList>
    </citation>
    <scope>NUCLEOTIDE SEQUENCE [LARGE SCALE GENOMIC DNA]</scope>
    <source>
        <strain evidence="9">ATCC 10895 / CBS 109.51 / FGSC 9923 / NRRL Y-1056</strain>
    </source>
</reference>
<evidence type="ECO:0000259" key="6">
    <source>
        <dbReference type="Pfam" id="PF07393"/>
    </source>
</evidence>
<dbReference type="Pfam" id="PF07393">
    <property type="entry name" value="Sec10_HB"/>
    <property type="match status" value="1"/>
</dbReference>